<keyword evidence="2 5" id="KW-0812">Transmembrane</keyword>
<dbReference type="PANTHER" id="PTHR30168:SF0">
    <property type="entry name" value="INNER MEMBRANE PROTEIN"/>
    <property type="match status" value="1"/>
</dbReference>
<feature type="transmembrane region" description="Helical" evidence="5">
    <location>
        <begin position="21"/>
        <end position="41"/>
    </location>
</feature>
<dbReference type="EMBL" id="NCEB01000011">
    <property type="protein sequence ID" value="OYX34072.1"/>
    <property type="molecule type" value="Genomic_DNA"/>
</dbReference>
<comment type="caution">
    <text evidence="6">The sequence shown here is derived from an EMBL/GenBank/DDBJ whole genome shotgun (WGS) entry which is preliminary data.</text>
</comment>
<dbReference type="PANTHER" id="PTHR30168">
    <property type="entry name" value="PUTATIVE MEMBRANE PROTEIN YPFJ"/>
    <property type="match status" value="1"/>
</dbReference>
<dbReference type="Proteomes" id="UP000215595">
    <property type="component" value="Unassembled WGS sequence"/>
</dbReference>
<comment type="subcellular location">
    <subcellularLocation>
        <location evidence="1">Membrane</location>
        <topology evidence="1">Single-pass membrane protein</topology>
    </subcellularLocation>
</comment>
<dbReference type="InterPro" id="IPR007343">
    <property type="entry name" value="Uncharacterised_pept_Zn_put"/>
</dbReference>
<organism evidence="6 7">
    <name type="scientific">Brevundimonas subvibrioides</name>
    <dbReference type="NCBI Taxonomy" id="74313"/>
    <lineage>
        <taxon>Bacteria</taxon>
        <taxon>Pseudomonadati</taxon>
        <taxon>Pseudomonadota</taxon>
        <taxon>Alphaproteobacteria</taxon>
        <taxon>Caulobacterales</taxon>
        <taxon>Caulobacteraceae</taxon>
        <taxon>Brevundimonas</taxon>
    </lineage>
</organism>
<name>A0A258FQP3_9CAUL</name>
<keyword evidence="6" id="KW-0969">Cilium</keyword>
<dbReference type="AlphaFoldDB" id="A0A258FQP3"/>
<gene>
    <name evidence="6" type="ORF">B7Z01_06955</name>
</gene>
<evidence type="ECO:0000256" key="1">
    <source>
        <dbReference type="ARBA" id="ARBA00004167"/>
    </source>
</evidence>
<accession>A0A258FQP3</accession>
<reference evidence="6 7" key="1">
    <citation type="submission" date="2017-03" db="EMBL/GenBank/DDBJ databases">
        <title>Lifting the veil on microbial sulfur biogeochemistry in mining wastewaters.</title>
        <authorList>
            <person name="Kantor R.S."/>
            <person name="Colenbrander Nelson T."/>
            <person name="Marshall S."/>
            <person name="Bennett D."/>
            <person name="Apte S."/>
            <person name="Camacho D."/>
            <person name="Thomas B.C."/>
            <person name="Warren L.A."/>
            <person name="Banfield J.F."/>
        </authorList>
    </citation>
    <scope>NUCLEOTIDE SEQUENCE [LARGE SCALE GENOMIC DNA]</scope>
    <source>
        <strain evidence="6">32-69-9</strain>
    </source>
</reference>
<dbReference type="GO" id="GO:0016020">
    <property type="term" value="C:membrane"/>
    <property type="evidence" value="ECO:0007669"/>
    <property type="project" value="UniProtKB-SubCell"/>
</dbReference>
<keyword evidence="4 5" id="KW-0472">Membrane</keyword>
<evidence type="ECO:0000256" key="2">
    <source>
        <dbReference type="ARBA" id="ARBA00022692"/>
    </source>
</evidence>
<dbReference type="Pfam" id="PF04228">
    <property type="entry name" value="Zn_peptidase"/>
    <property type="match status" value="1"/>
</dbReference>
<evidence type="ECO:0000256" key="4">
    <source>
        <dbReference type="ARBA" id="ARBA00023136"/>
    </source>
</evidence>
<keyword evidence="6" id="KW-0966">Cell projection</keyword>
<keyword evidence="6" id="KW-0282">Flagellum</keyword>
<protein>
    <submittedName>
        <fullName evidence="6">Flagellar biosynthesis protein FlgM</fullName>
    </submittedName>
</protein>
<sequence>MRWQGGRRGGGVEDRRGMGGGAVAGGGIGVAVLAIIGYVFFGIDPTTTTQVASQFGAAGASQEGREGTPEDQAGLFIDVVGRNINDVWAQKLDGYQPPANIVLYEQGTNTGCGYGQAAFGPFYCPADRQVYLDLSFWQEMETRLGASGADFARAYVLAHEVGHHIQTLTGASEQVQQAQQRASSEAEGNRYSVALELQADCYAGVWAANAAAVSGGEVALEPGDLEEGLRTASAIGDDALQRNAGRGVNPESFTHGSSAQRMEWLQRGYQSGDPAACDTFRGL</sequence>
<keyword evidence="3 5" id="KW-1133">Transmembrane helix</keyword>
<evidence type="ECO:0000313" key="6">
    <source>
        <dbReference type="EMBL" id="OYX34072.1"/>
    </source>
</evidence>
<evidence type="ECO:0000313" key="7">
    <source>
        <dbReference type="Proteomes" id="UP000215595"/>
    </source>
</evidence>
<evidence type="ECO:0000256" key="3">
    <source>
        <dbReference type="ARBA" id="ARBA00022989"/>
    </source>
</evidence>
<proteinExistence type="predicted"/>
<evidence type="ECO:0000256" key="5">
    <source>
        <dbReference type="SAM" id="Phobius"/>
    </source>
</evidence>